<keyword evidence="2" id="KW-1015">Disulfide bond</keyword>
<evidence type="ECO:0000256" key="1">
    <source>
        <dbReference type="ARBA" id="ARBA00022729"/>
    </source>
</evidence>
<evidence type="ECO:0000256" key="2">
    <source>
        <dbReference type="ARBA" id="ARBA00023157"/>
    </source>
</evidence>
<accession>A0A813XWA4</accession>
<keyword evidence="1" id="KW-0732">Signal</keyword>
<keyword evidence="5" id="KW-1185">Reference proteome</keyword>
<dbReference type="SUPFAM" id="SSF49899">
    <property type="entry name" value="Concanavalin A-like lectins/glucanases"/>
    <property type="match status" value="2"/>
</dbReference>
<proteinExistence type="predicted"/>
<dbReference type="InterPro" id="IPR006558">
    <property type="entry name" value="LamG-like"/>
</dbReference>
<dbReference type="Proteomes" id="UP000663832">
    <property type="component" value="Unassembled WGS sequence"/>
</dbReference>
<protein>
    <recommendedName>
        <fullName evidence="3">LamG-like jellyroll fold domain-containing protein</fullName>
    </recommendedName>
</protein>
<organism evidence="4 5">
    <name type="scientific">Adineta steineri</name>
    <dbReference type="NCBI Taxonomy" id="433720"/>
    <lineage>
        <taxon>Eukaryota</taxon>
        <taxon>Metazoa</taxon>
        <taxon>Spiralia</taxon>
        <taxon>Gnathifera</taxon>
        <taxon>Rotifera</taxon>
        <taxon>Eurotatoria</taxon>
        <taxon>Bdelloidea</taxon>
        <taxon>Adinetida</taxon>
        <taxon>Adinetidae</taxon>
        <taxon>Adineta</taxon>
    </lineage>
</organism>
<feature type="domain" description="LamG-like jellyroll fold" evidence="3">
    <location>
        <begin position="82"/>
        <end position="215"/>
    </location>
</feature>
<evidence type="ECO:0000259" key="3">
    <source>
        <dbReference type="SMART" id="SM00560"/>
    </source>
</evidence>
<dbReference type="InterPro" id="IPR013320">
    <property type="entry name" value="ConA-like_dom_sf"/>
</dbReference>
<dbReference type="SMART" id="SM00560">
    <property type="entry name" value="LamGL"/>
    <property type="match status" value="1"/>
</dbReference>
<name>A0A813XWA4_9BILA</name>
<gene>
    <name evidence="4" type="ORF">QVE165_LOCUS8184</name>
</gene>
<evidence type="ECO:0000313" key="4">
    <source>
        <dbReference type="EMBL" id="CAF0876545.1"/>
    </source>
</evidence>
<comment type="caution">
    <text evidence="4">The sequence shown here is derived from an EMBL/GenBank/DDBJ whole genome shotgun (WGS) entry which is preliminary data.</text>
</comment>
<dbReference type="Pfam" id="PF13385">
    <property type="entry name" value="Laminin_G_3"/>
    <property type="match status" value="2"/>
</dbReference>
<dbReference type="Gene3D" id="2.60.120.200">
    <property type="match status" value="2"/>
</dbReference>
<dbReference type="OrthoDB" id="5358475at2759"/>
<reference evidence="4" key="1">
    <citation type="submission" date="2021-02" db="EMBL/GenBank/DDBJ databases">
        <authorList>
            <person name="Nowell W R."/>
        </authorList>
    </citation>
    <scope>NUCLEOTIDE SEQUENCE</scope>
</reference>
<evidence type="ECO:0000313" key="5">
    <source>
        <dbReference type="Proteomes" id="UP000663832"/>
    </source>
</evidence>
<dbReference type="EMBL" id="CAJNOM010000036">
    <property type="protein sequence ID" value="CAF0876545.1"/>
    <property type="molecule type" value="Genomic_DNA"/>
</dbReference>
<sequence>MNLLLMSVITYYLATTPYMYDPSSLWRFDNNTLDSIGNLSGVAINSPSYVTPGITGSGYALSLIRNNVQYITIATYQNFSYVSFTVEMWFYLTSSNPNNYGLFSQLDNGTTDHEILFMINNGHIYMSFFQDDAPGTTSVSTNTWYHAAFVYDYPSRTQIVYLNGYQDGIHTSAGPYLGMAGAITIGMYIDYANTLQCFNGYIDQVSLTMRSKTATEILGDATLTTWHSFDSTPYSDTGPLGLNAKAVNITSVSGRVNQAISFTSNSSYYQVNGFVLLGISNSSYSISLWVNPATRNGSTLVHLSTTTNGQGWCVDLMGFSSSGQIIVTGWSTTYLQVVGPILPTNIWTNVISTYSTTNGVRLYVNGTLIGTTGPMNYLASQLVNILTLANPLQGVSGGGGCTSLSIAPSIYLGYLDEFRVYSRELNGTDIHALANP</sequence>
<dbReference type="AlphaFoldDB" id="A0A813XWA4"/>